<feature type="compositionally biased region" description="Low complexity" evidence="1">
    <location>
        <begin position="8"/>
        <end position="21"/>
    </location>
</feature>
<feature type="region of interest" description="Disordered" evidence="1">
    <location>
        <begin position="1"/>
        <end position="25"/>
    </location>
</feature>
<proteinExistence type="predicted"/>
<comment type="caution">
    <text evidence="2">The sequence shown here is derived from an EMBL/GenBank/DDBJ whole genome shotgun (WGS) entry which is preliminary data.</text>
</comment>
<evidence type="ECO:0000313" key="2">
    <source>
        <dbReference type="EMBL" id="CAH3118397.1"/>
    </source>
</evidence>
<feature type="non-terminal residue" evidence="2">
    <location>
        <position position="1"/>
    </location>
</feature>
<name>A0ABN8NS37_9CNID</name>
<evidence type="ECO:0000313" key="3">
    <source>
        <dbReference type="Proteomes" id="UP001159405"/>
    </source>
</evidence>
<gene>
    <name evidence="2" type="ORF">PLOB_00026674</name>
</gene>
<dbReference type="Proteomes" id="UP001159405">
    <property type="component" value="Unassembled WGS sequence"/>
</dbReference>
<evidence type="ECO:0000256" key="1">
    <source>
        <dbReference type="SAM" id="MobiDB-lite"/>
    </source>
</evidence>
<organism evidence="2 3">
    <name type="scientific">Porites lobata</name>
    <dbReference type="NCBI Taxonomy" id="104759"/>
    <lineage>
        <taxon>Eukaryota</taxon>
        <taxon>Metazoa</taxon>
        <taxon>Cnidaria</taxon>
        <taxon>Anthozoa</taxon>
        <taxon>Hexacorallia</taxon>
        <taxon>Scleractinia</taxon>
        <taxon>Fungiina</taxon>
        <taxon>Poritidae</taxon>
        <taxon>Porites</taxon>
    </lineage>
</organism>
<dbReference type="PANTHER" id="PTHR35558">
    <property type="entry name" value="SGNH_HYDRO DOMAIN-CONTAINING PROTEIN"/>
    <property type="match status" value="1"/>
</dbReference>
<reference evidence="2 3" key="1">
    <citation type="submission" date="2022-05" db="EMBL/GenBank/DDBJ databases">
        <authorList>
            <consortium name="Genoscope - CEA"/>
            <person name="William W."/>
        </authorList>
    </citation>
    <scope>NUCLEOTIDE SEQUENCE [LARGE SCALE GENOMIC DNA]</scope>
</reference>
<dbReference type="EMBL" id="CALNXK010000032">
    <property type="protein sequence ID" value="CAH3118397.1"/>
    <property type="molecule type" value="Genomic_DNA"/>
</dbReference>
<keyword evidence="3" id="KW-1185">Reference proteome</keyword>
<protein>
    <submittedName>
        <fullName evidence="2">Uncharacterized protein</fullName>
    </submittedName>
</protein>
<accession>A0ABN8NS37</accession>
<dbReference type="PANTHER" id="PTHR35558:SF1">
    <property type="entry name" value="ENDONUCLEASE_EXONUCLEASE_PHOSPHATASE DOMAIN-CONTAINING PROTEIN"/>
    <property type="match status" value="1"/>
</dbReference>
<sequence length="164" mass="17805">TSFKRHTITSTSASTITSNSSLPETTSEEQLVHQIAGAVTRALNFLHYAWPVCSPGTQHQPDSLPFVKKSVSEAIQHKTGPNQAAETSTDGRCTNSSFISVATPLGSLVSTKIKNKIWGNEYIDLGLLLNVQPSNETYGVKLQKTGEDNLLPQFLTRKCCQSPT</sequence>